<dbReference type="Gene3D" id="3.30.420.130">
    <property type="entry name" value="Dinitrogenase iron-molybdenum cofactor biosynthesis domain"/>
    <property type="match status" value="1"/>
</dbReference>
<dbReference type="RefSeq" id="WP_211532546.1">
    <property type="nucleotide sequence ID" value="NZ_CP058560.1"/>
</dbReference>
<dbReference type="Pfam" id="PF02579">
    <property type="entry name" value="Nitro_FeMo-Co"/>
    <property type="match status" value="1"/>
</dbReference>
<dbReference type="Proteomes" id="UP000681041">
    <property type="component" value="Chromosome"/>
</dbReference>
<dbReference type="InterPro" id="IPR051840">
    <property type="entry name" value="NifX/NifY_domain"/>
</dbReference>
<dbReference type="CDD" id="cd00562">
    <property type="entry name" value="NifX_NifB"/>
    <property type="match status" value="1"/>
</dbReference>
<dbReference type="GeneID" id="64820571"/>
<protein>
    <recommendedName>
        <fullName evidence="1">Dinitrogenase iron-molybdenum cofactor biosynthesis domain-containing protein</fullName>
    </recommendedName>
</protein>
<organism evidence="2 3">
    <name type="scientific">Methanobacterium alkalithermotolerans</name>
    <dbReference type="NCBI Taxonomy" id="2731220"/>
    <lineage>
        <taxon>Archaea</taxon>
        <taxon>Methanobacteriati</taxon>
        <taxon>Methanobacteriota</taxon>
        <taxon>Methanomada group</taxon>
        <taxon>Methanobacteria</taxon>
        <taxon>Methanobacteriales</taxon>
        <taxon>Methanobacteriaceae</taxon>
        <taxon>Methanobacterium</taxon>
    </lineage>
</organism>
<dbReference type="SUPFAM" id="SSF53146">
    <property type="entry name" value="Nitrogenase accessory factor-like"/>
    <property type="match status" value="1"/>
</dbReference>
<gene>
    <name evidence="2" type="ORF">HYG87_07360</name>
</gene>
<accession>A0A8T8K9R6</accession>
<name>A0A8T8K9R6_9EURY</name>
<reference evidence="2" key="1">
    <citation type="submission" date="2020-07" db="EMBL/GenBank/DDBJ databases">
        <title>Methanobacterium. sp. MethCan genome.</title>
        <authorList>
            <person name="Postec A."/>
            <person name="Quemeneur M."/>
        </authorList>
    </citation>
    <scope>NUCLEOTIDE SEQUENCE</scope>
    <source>
        <strain evidence="2">MethCAN</strain>
    </source>
</reference>
<dbReference type="OrthoDB" id="85838at2157"/>
<dbReference type="PANTHER" id="PTHR33937:SF2">
    <property type="entry name" value="DINITROGENASE IRON-MOLYBDENUM COFACTOR BIOSYNTHESIS DOMAIN-CONTAINING PROTEIN"/>
    <property type="match status" value="1"/>
</dbReference>
<proteinExistence type="predicted"/>
<dbReference type="KEGG" id="meme:HYG87_07360"/>
<dbReference type="InterPro" id="IPR003731">
    <property type="entry name" value="Di-Nase_FeMo-co_biosynth"/>
</dbReference>
<evidence type="ECO:0000313" key="3">
    <source>
        <dbReference type="Proteomes" id="UP000681041"/>
    </source>
</evidence>
<feature type="domain" description="Dinitrogenase iron-molybdenum cofactor biosynthesis" evidence="1">
    <location>
        <begin position="14"/>
        <end position="101"/>
    </location>
</feature>
<dbReference type="InterPro" id="IPR036105">
    <property type="entry name" value="DiNase_FeMo-co_biosyn_sf"/>
</dbReference>
<dbReference type="AlphaFoldDB" id="A0A8T8K9R6"/>
<keyword evidence="3" id="KW-1185">Reference proteome</keyword>
<evidence type="ECO:0000313" key="2">
    <source>
        <dbReference type="EMBL" id="QUH23590.1"/>
    </source>
</evidence>
<sequence>MKIAVTTSDGNNVSHFGKAKILPIYEFDEKNLKLTFLENRKSQIDVSMKHQWNMLLDMIKDCDVVICAQAGMNAKFGLENAGIKVVLDEGSTEEVLERYRKHVEFMNKPL</sequence>
<dbReference type="EMBL" id="CP058560">
    <property type="protein sequence ID" value="QUH23590.1"/>
    <property type="molecule type" value="Genomic_DNA"/>
</dbReference>
<dbReference type="PANTHER" id="PTHR33937">
    <property type="entry name" value="IRON-MOLYBDENUM PROTEIN-RELATED-RELATED"/>
    <property type="match status" value="1"/>
</dbReference>
<evidence type="ECO:0000259" key="1">
    <source>
        <dbReference type="Pfam" id="PF02579"/>
    </source>
</evidence>